<evidence type="ECO:0000313" key="1">
    <source>
        <dbReference type="EMBL" id="KRY64356.1"/>
    </source>
</evidence>
<sequence>MEQARAVSACEEVSVDKLEKTRFAEVDREGFFITKTQ</sequence>
<comment type="caution">
    <text evidence="1">The sequence shown here is derived from an EMBL/GenBank/DDBJ whole genome shotgun (WGS) entry which is preliminary data.</text>
</comment>
<dbReference type="Proteomes" id="UP000054995">
    <property type="component" value="Unassembled WGS sequence"/>
</dbReference>
<accession>A0A0V1DSC5</accession>
<evidence type="ECO:0000313" key="2">
    <source>
        <dbReference type="Proteomes" id="UP000054995"/>
    </source>
</evidence>
<name>A0A0V1DSC5_TRIPS</name>
<proteinExistence type="predicted"/>
<dbReference type="EMBL" id="JYDT01001584">
    <property type="protein sequence ID" value="KRY64356.1"/>
    <property type="molecule type" value="Genomic_DNA"/>
</dbReference>
<dbReference type="AlphaFoldDB" id="A0A0V1DSC5"/>
<gene>
    <name evidence="1" type="ORF">T4D_16201</name>
</gene>
<protein>
    <submittedName>
        <fullName evidence="1">Uncharacterized protein</fullName>
    </submittedName>
</protein>
<organism evidence="1 2">
    <name type="scientific">Trichinella pseudospiralis</name>
    <name type="common">Parasitic roundworm</name>
    <dbReference type="NCBI Taxonomy" id="6337"/>
    <lineage>
        <taxon>Eukaryota</taxon>
        <taxon>Metazoa</taxon>
        <taxon>Ecdysozoa</taxon>
        <taxon>Nematoda</taxon>
        <taxon>Enoplea</taxon>
        <taxon>Dorylaimia</taxon>
        <taxon>Trichinellida</taxon>
        <taxon>Trichinellidae</taxon>
        <taxon>Trichinella</taxon>
    </lineage>
</organism>
<reference evidence="1 2" key="1">
    <citation type="submission" date="2015-01" db="EMBL/GenBank/DDBJ databases">
        <title>Evolution of Trichinella species and genotypes.</title>
        <authorList>
            <person name="Korhonen P.K."/>
            <person name="Edoardo P."/>
            <person name="Giuseppe L.R."/>
            <person name="Gasser R.B."/>
        </authorList>
    </citation>
    <scope>NUCLEOTIDE SEQUENCE [LARGE SCALE GENOMIC DNA]</scope>
    <source>
        <strain evidence="1">ISS470</strain>
    </source>
</reference>
<keyword evidence="2" id="KW-1185">Reference proteome</keyword>
<dbReference type="OrthoDB" id="10393005at2759"/>